<evidence type="ECO:0000313" key="1">
    <source>
        <dbReference type="EMBL" id="EJZ10073.1"/>
    </source>
</evidence>
<dbReference type="Proteomes" id="UP000006043">
    <property type="component" value="Unassembled WGS sequence"/>
</dbReference>
<proteinExistence type="predicted"/>
<evidence type="ECO:0008006" key="3">
    <source>
        <dbReference type="Google" id="ProtNLM"/>
    </source>
</evidence>
<dbReference type="AlphaFoldDB" id="K0V5K3"/>
<gene>
    <name evidence="1" type="ORF">MFORT_21180</name>
</gene>
<comment type="caution">
    <text evidence="1">The sequence shown here is derived from an EMBL/GenBank/DDBJ whole genome shotgun (WGS) entry which is preliminary data.</text>
</comment>
<protein>
    <recommendedName>
        <fullName evidence="3">ESX secretion-associated protein EspG</fullName>
    </recommendedName>
</protein>
<dbReference type="PATRIC" id="fig|1214102.3.peg.4190"/>
<dbReference type="RefSeq" id="WP_003885432.1">
    <property type="nucleotide sequence ID" value="NZ_JH814768.1"/>
</dbReference>
<evidence type="ECO:0000313" key="2">
    <source>
        <dbReference type="Proteomes" id="UP000006043"/>
    </source>
</evidence>
<dbReference type="HOGENOM" id="CLU_1048980_0_0_11"/>
<dbReference type="GeneID" id="93416411"/>
<name>K0V5K3_MYCFO</name>
<organism evidence="1 2">
    <name type="scientific">Mycolicibacterium fortuitum subsp. fortuitum DSM 46621 = ATCC 6841 = JCM 6387</name>
    <dbReference type="NCBI Taxonomy" id="1214102"/>
    <lineage>
        <taxon>Bacteria</taxon>
        <taxon>Bacillati</taxon>
        <taxon>Actinomycetota</taxon>
        <taxon>Actinomycetes</taxon>
        <taxon>Mycobacteriales</taxon>
        <taxon>Mycobacteriaceae</taxon>
        <taxon>Mycolicibacterium</taxon>
    </lineage>
</organism>
<accession>K0V5K3</accession>
<dbReference type="EMBL" id="ALQB01000099">
    <property type="protein sequence ID" value="EJZ10073.1"/>
    <property type="molecule type" value="Genomic_DNA"/>
</dbReference>
<sequence length="273" mass="28581">MTDAPSLDTESLDAVGTIAVVDLEAACELYGRDMLPYPLGRSRPVGSVWLLTREVGAIEDRLNGGDLTGIRAWVEAFVRADVCVGCRVVSLSDRDTPDLRFNGLLAGDSGFVAVQRSDPDGVDAVDVYAVSPGAVGAVIADSVGLAGAGSHLRISVVGLDDRLPGPPPEAVDEYDDFGFQIPHAESDGPPVHMVDARDVAAIGTVQSLSGSTRYWVTVDGDGDYLYAPDDAGYAEPLDAETLRACLDGTVSDAIADMAGEVADGWHDSVGWDE</sequence>
<reference evidence="1 2" key="1">
    <citation type="journal article" date="2012" name="J. Bacteriol.">
        <title>Complete Genome Sequence of Mycobacterium fortuitum subsp. fortuitum Type Strain DSM46621.</title>
        <authorList>
            <person name="Ho Y.S."/>
            <person name="Adroub S.A."/>
            <person name="Aleisa F."/>
            <person name="Mahmood H."/>
            <person name="Othoum G."/>
            <person name="Rashid F."/>
            <person name="Zaher M."/>
            <person name="Ali S."/>
            <person name="Bitter W."/>
            <person name="Pain A."/>
            <person name="Abdallah A.M."/>
        </authorList>
    </citation>
    <scope>NUCLEOTIDE SEQUENCE [LARGE SCALE GENOMIC DNA]</scope>
    <source>
        <strain evidence="2">DSM46621</strain>
    </source>
</reference>